<evidence type="ECO:0000313" key="1">
    <source>
        <dbReference type="EMBL" id="GCE16195.1"/>
    </source>
</evidence>
<dbReference type="EMBL" id="BIFR01000002">
    <property type="protein sequence ID" value="GCE16195.1"/>
    <property type="molecule type" value="Genomic_DNA"/>
</dbReference>
<dbReference type="Proteomes" id="UP000287352">
    <property type="component" value="Unassembled WGS sequence"/>
</dbReference>
<name>A0A402AB58_9CHLR</name>
<keyword evidence="2" id="KW-1185">Reference proteome</keyword>
<comment type="caution">
    <text evidence="1">The sequence shown here is derived from an EMBL/GenBank/DDBJ whole genome shotgun (WGS) entry which is preliminary data.</text>
</comment>
<organism evidence="1 2">
    <name type="scientific">Tengunoibacter tsumagoiensis</name>
    <dbReference type="NCBI Taxonomy" id="2014871"/>
    <lineage>
        <taxon>Bacteria</taxon>
        <taxon>Bacillati</taxon>
        <taxon>Chloroflexota</taxon>
        <taxon>Ktedonobacteria</taxon>
        <taxon>Ktedonobacterales</taxon>
        <taxon>Dictyobacteraceae</taxon>
        <taxon>Tengunoibacter</taxon>
    </lineage>
</organism>
<protein>
    <submittedName>
        <fullName evidence="1">Uncharacterized protein</fullName>
    </submittedName>
</protein>
<dbReference type="AlphaFoldDB" id="A0A402AB58"/>
<accession>A0A402AB58</accession>
<proteinExistence type="predicted"/>
<sequence length="58" mass="6646">MGPEESLEQVYHKNKSNEFKNTKQAGHTKVCQGGAYFLAFLDVTFRSLEPMLTMTDLY</sequence>
<gene>
    <name evidence="1" type="ORF">KTT_60540</name>
</gene>
<reference evidence="2" key="1">
    <citation type="submission" date="2018-12" db="EMBL/GenBank/DDBJ databases">
        <title>Tengunoibacter tsumagoiensis gen. nov., sp. nov., Dictyobacter kobayashii sp. nov., D. alpinus sp. nov., and D. joshuensis sp. nov. and description of Dictyobacteraceae fam. nov. within the order Ktedonobacterales isolated from Tengu-no-mugimeshi.</title>
        <authorList>
            <person name="Wang C.M."/>
            <person name="Zheng Y."/>
            <person name="Sakai Y."/>
            <person name="Toyoda A."/>
            <person name="Minakuchi Y."/>
            <person name="Abe K."/>
            <person name="Yokota A."/>
            <person name="Yabe S."/>
        </authorList>
    </citation>
    <scope>NUCLEOTIDE SEQUENCE [LARGE SCALE GENOMIC DNA]</scope>
    <source>
        <strain evidence="2">Uno3</strain>
    </source>
</reference>
<evidence type="ECO:0000313" key="2">
    <source>
        <dbReference type="Proteomes" id="UP000287352"/>
    </source>
</evidence>